<gene>
    <name evidence="1" type="ORF">CCUS01_10864</name>
</gene>
<protein>
    <submittedName>
        <fullName evidence="1">Uncharacterized protein</fullName>
    </submittedName>
</protein>
<dbReference type="Proteomes" id="UP001239213">
    <property type="component" value="Unassembled WGS sequence"/>
</dbReference>
<dbReference type="AlphaFoldDB" id="A0AAI9U6J2"/>
<proteinExistence type="predicted"/>
<organism evidence="1 2">
    <name type="scientific">Colletotrichum cuscutae</name>
    <dbReference type="NCBI Taxonomy" id="1209917"/>
    <lineage>
        <taxon>Eukaryota</taxon>
        <taxon>Fungi</taxon>
        <taxon>Dikarya</taxon>
        <taxon>Ascomycota</taxon>
        <taxon>Pezizomycotina</taxon>
        <taxon>Sordariomycetes</taxon>
        <taxon>Hypocreomycetidae</taxon>
        <taxon>Glomerellales</taxon>
        <taxon>Glomerellaceae</taxon>
        <taxon>Colletotrichum</taxon>
        <taxon>Colletotrichum acutatum species complex</taxon>
    </lineage>
</organism>
<evidence type="ECO:0000313" key="1">
    <source>
        <dbReference type="EMBL" id="KAK1452633.1"/>
    </source>
</evidence>
<keyword evidence="2" id="KW-1185">Reference proteome</keyword>
<sequence length="27" mass="3298">MTTKIDYCPSCQTRRCTYCQVQTRRVR</sequence>
<accession>A0AAI9U6J2</accession>
<evidence type="ECO:0000313" key="2">
    <source>
        <dbReference type="Proteomes" id="UP001239213"/>
    </source>
</evidence>
<reference evidence="1" key="1">
    <citation type="submission" date="2016-11" db="EMBL/GenBank/DDBJ databases">
        <title>The genome sequence of Colletotrichum cuscutae.</title>
        <authorList>
            <person name="Baroncelli R."/>
        </authorList>
    </citation>
    <scope>NUCLEOTIDE SEQUENCE</scope>
    <source>
        <strain evidence="1">IMI 304802</strain>
    </source>
</reference>
<dbReference type="EMBL" id="MPDP01000296">
    <property type="protein sequence ID" value="KAK1452633.1"/>
    <property type="molecule type" value="Genomic_DNA"/>
</dbReference>
<comment type="caution">
    <text evidence="1">The sequence shown here is derived from an EMBL/GenBank/DDBJ whole genome shotgun (WGS) entry which is preliminary data.</text>
</comment>
<name>A0AAI9U6J2_9PEZI</name>